<dbReference type="AlphaFoldDB" id="A0A5E5P6C7"/>
<keyword evidence="1" id="KW-1133">Transmembrane helix</keyword>
<feature type="domain" description="Phosphatidic acid phosphatase type 2/haloperoxidase" evidence="2">
    <location>
        <begin position="55"/>
        <end position="163"/>
    </location>
</feature>
<evidence type="ECO:0000256" key="1">
    <source>
        <dbReference type="SAM" id="Phobius"/>
    </source>
</evidence>
<reference evidence="3 4" key="1">
    <citation type="submission" date="2019-08" db="EMBL/GenBank/DDBJ databases">
        <authorList>
            <person name="Peeters C."/>
        </authorList>
    </citation>
    <scope>NUCLEOTIDE SEQUENCE [LARGE SCALE GENOMIC DNA]</scope>
    <source>
        <strain evidence="3 4">LMG 18089</strain>
    </source>
</reference>
<evidence type="ECO:0000313" key="3">
    <source>
        <dbReference type="EMBL" id="VVG71904.1"/>
    </source>
</evidence>
<dbReference type="SUPFAM" id="SSF48317">
    <property type="entry name" value="Acid phosphatase/Vanadium-dependent haloperoxidase"/>
    <property type="match status" value="1"/>
</dbReference>
<dbReference type="Proteomes" id="UP000364291">
    <property type="component" value="Unassembled WGS sequence"/>
</dbReference>
<dbReference type="GO" id="GO:0050380">
    <property type="term" value="F:undecaprenyl-diphosphatase activity"/>
    <property type="evidence" value="ECO:0007669"/>
    <property type="project" value="InterPro"/>
</dbReference>
<evidence type="ECO:0000313" key="4">
    <source>
        <dbReference type="Proteomes" id="UP000364291"/>
    </source>
</evidence>
<feature type="transmembrane region" description="Helical" evidence="1">
    <location>
        <begin position="146"/>
        <end position="163"/>
    </location>
</feature>
<evidence type="ECO:0000259" key="2">
    <source>
        <dbReference type="SMART" id="SM00014"/>
    </source>
</evidence>
<name>A0A5E5P6C7_9BURK</name>
<dbReference type="InterPro" id="IPR036938">
    <property type="entry name" value="PAP2/HPO_sf"/>
</dbReference>
<feature type="transmembrane region" description="Helical" evidence="1">
    <location>
        <begin position="20"/>
        <end position="45"/>
    </location>
</feature>
<dbReference type="Gene3D" id="1.20.144.10">
    <property type="entry name" value="Phosphatidic acid phosphatase type 2/haloperoxidase"/>
    <property type="match status" value="1"/>
</dbReference>
<dbReference type="InterPro" id="IPR033879">
    <property type="entry name" value="UPP_Pase"/>
</dbReference>
<sequence>MESFNRAAFLWLNAPAHPGAGMLHLAVLLAQGLIWAIPAGIVLGWLCGGEKMRKTMLVATASGMLSLCISMAIGLAWPHPRPFMLGLGHRLIPHAADASFPSDHLTLWWAIAFSLWMQRGRLGAALTLLGIPVAWARIYLGVHFPLDMLGAAAVAGFSAWFTLRGSRWYLEPAYRLILGIHCSLFGRPLP</sequence>
<dbReference type="GO" id="GO:0005886">
    <property type="term" value="C:plasma membrane"/>
    <property type="evidence" value="ECO:0007669"/>
    <property type="project" value="InterPro"/>
</dbReference>
<keyword evidence="1" id="KW-0812">Transmembrane</keyword>
<dbReference type="EMBL" id="CABPSX010000005">
    <property type="protein sequence ID" value="VVG71904.1"/>
    <property type="molecule type" value="Genomic_DNA"/>
</dbReference>
<accession>A0A5E5P6C7</accession>
<dbReference type="InterPro" id="IPR000326">
    <property type="entry name" value="PAP2/HPO"/>
</dbReference>
<dbReference type="Pfam" id="PF01569">
    <property type="entry name" value="PAP2"/>
    <property type="match status" value="1"/>
</dbReference>
<organism evidence="3 4">
    <name type="scientific">Pandoraea apista</name>
    <dbReference type="NCBI Taxonomy" id="93218"/>
    <lineage>
        <taxon>Bacteria</taxon>
        <taxon>Pseudomonadati</taxon>
        <taxon>Pseudomonadota</taxon>
        <taxon>Betaproteobacteria</taxon>
        <taxon>Burkholderiales</taxon>
        <taxon>Burkholderiaceae</taxon>
        <taxon>Pandoraea</taxon>
    </lineage>
</organism>
<protein>
    <submittedName>
        <fullName evidence="3">Undecaprenyl-diphosphatase</fullName>
    </submittedName>
</protein>
<dbReference type="RefSeq" id="WP_150728719.1">
    <property type="nucleotide sequence ID" value="NZ_CABPSX010000005.1"/>
</dbReference>
<gene>
    <name evidence="3" type="ORF">PAP18089_02894</name>
</gene>
<dbReference type="SMART" id="SM00014">
    <property type="entry name" value="acidPPc"/>
    <property type="match status" value="1"/>
</dbReference>
<keyword evidence="1" id="KW-0472">Membrane</keyword>
<proteinExistence type="predicted"/>
<dbReference type="CDD" id="cd03385">
    <property type="entry name" value="PAP2_BcrC_like"/>
    <property type="match status" value="1"/>
</dbReference>
<dbReference type="OrthoDB" id="9801622at2"/>
<feature type="transmembrane region" description="Helical" evidence="1">
    <location>
        <begin position="57"/>
        <end position="78"/>
    </location>
</feature>